<sequence length="717" mass="82414">MPFATDEEIRIAHDILLKDKKPFDDTRLNIIKEDRSCYVQACPGSGKTTALLAKLIILANRLPMTDGKGVCVLTHTNVAIDEIKAKVGSKANVLFNYPNFFGTIQTFLHKYVTASALHYFYGSQIQYVDNDIAKAVLLKKYSKLPFGNKLKKCIYGMVINNGYPISDDEISAWGGVDILTAAKVIKKKGKKVEKYEFKLKDYDLQNIDDSTIRAQIRAKRDYIKDCQEKEIIINAKVNWQDVKVVINQKHINRTSESATEFIKLKEEMFKEGILSFEDAYDLAFRYIREKNLDFSGFSHKRFKYLFIDEVQDCDHQQEELIKKLFDDEKVIVQRFGDYCQAIYDGERNNENDNDRLKADNVLPIHNSNRFGEKIAKPLRSLCMEDNHQLVGNEDICSVKPVIITYEDPLVVLPKYAELLRTTIIPEMGNISVLDIAIRERGEDPLHRINIKACGWVGKKGTNGKKRYIEAYYPLFERKNTTVKLESDSFDSFLLKSHINSVKDYGTSIIQGVIKFLELCDIKNDSRRYTITSLLDFLATKDVKDKEEFLCNIMEWGRMISKRSEKGDKLQIKETIYNYLTGTFLPLFGKNATESANEFFNATIADGVAEQKLEQGNVYKEENIDIEVATVHAVKGETHASTLYLETSYFGKHESERLAEQFKGIAYTGKEDRKLKSLRVAYVGMSRPRYFLCVAIQKNRFANMDCRELRDIWDVVEA</sequence>
<dbReference type="PROSITE" id="PS51198">
    <property type="entry name" value="UVRD_HELICASE_ATP_BIND"/>
    <property type="match status" value="1"/>
</dbReference>
<dbReference type="STRING" id="880526.GCA_000427365_01533"/>
<proteinExistence type="predicted"/>
<accession>A0A379MU12</accession>
<gene>
    <name evidence="7" type="ORF">NCTC11190_02287</name>
</gene>
<evidence type="ECO:0000256" key="2">
    <source>
        <dbReference type="ARBA" id="ARBA00022801"/>
    </source>
</evidence>
<dbReference type="SUPFAM" id="SSF52540">
    <property type="entry name" value="P-loop containing nucleoside triphosphate hydrolases"/>
    <property type="match status" value="1"/>
</dbReference>
<dbReference type="RefSeq" id="WP_027291195.1">
    <property type="nucleotide sequence ID" value="NZ_UGVL01000001.1"/>
</dbReference>
<feature type="binding site" evidence="5">
    <location>
        <begin position="41"/>
        <end position="48"/>
    </location>
    <ligand>
        <name>ATP</name>
        <dbReference type="ChEBI" id="CHEBI:30616"/>
    </ligand>
</feature>
<dbReference type="Gene3D" id="1.10.10.160">
    <property type="match status" value="1"/>
</dbReference>
<dbReference type="AlphaFoldDB" id="A0A379MU12"/>
<dbReference type="InterPro" id="IPR013986">
    <property type="entry name" value="DExx_box_DNA_helicase_dom_sf"/>
</dbReference>
<dbReference type="PANTHER" id="PTHR11070:SF3">
    <property type="entry name" value="DNA 3'-5' HELICASE"/>
    <property type="match status" value="1"/>
</dbReference>
<dbReference type="GO" id="GO:0003677">
    <property type="term" value="F:DNA binding"/>
    <property type="evidence" value="ECO:0007669"/>
    <property type="project" value="InterPro"/>
</dbReference>
<evidence type="ECO:0000256" key="5">
    <source>
        <dbReference type="PROSITE-ProRule" id="PRU00560"/>
    </source>
</evidence>
<evidence type="ECO:0000256" key="1">
    <source>
        <dbReference type="ARBA" id="ARBA00022741"/>
    </source>
</evidence>
<evidence type="ECO:0000256" key="3">
    <source>
        <dbReference type="ARBA" id="ARBA00022806"/>
    </source>
</evidence>
<keyword evidence="3 5" id="KW-0347">Helicase</keyword>
<dbReference type="OrthoDB" id="9809039at2"/>
<reference evidence="7 8" key="1">
    <citation type="submission" date="2018-06" db="EMBL/GenBank/DDBJ databases">
        <authorList>
            <consortium name="Pathogen Informatics"/>
            <person name="Doyle S."/>
        </authorList>
    </citation>
    <scope>NUCLEOTIDE SEQUENCE [LARGE SCALE GENOMIC DNA]</scope>
    <source>
        <strain evidence="7 8">NCTC11190</strain>
    </source>
</reference>
<evidence type="ECO:0000259" key="6">
    <source>
        <dbReference type="PROSITE" id="PS51198"/>
    </source>
</evidence>
<organism evidence="7 8">
    <name type="scientific">Rikenella microfusus</name>
    <dbReference type="NCBI Taxonomy" id="28139"/>
    <lineage>
        <taxon>Bacteria</taxon>
        <taxon>Pseudomonadati</taxon>
        <taxon>Bacteroidota</taxon>
        <taxon>Bacteroidia</taxon>
        <taxon>Bacteroidales</taxon>
        <taxon>Rikenellaceae</taxon>
        <taxon>Rikenella</taxon>
    </lineage>
</organism>
<dbReference type="Proteomes" id="UP000255233">
    <property type="component" value="Unassembled WGS sequence"/>
</dbReference>
<dbReference type="EMBL" id="UGVL01000001">
    <property type="protein sequence ID" value="SUE35045.1"/>
    <property type="molecule type" value="Genomic_DNA"/>
</dbReference>
<dbReference type="InterPro" id="IPR014016">
    <property type="entry name" value="UvrD-like_ATP-bd"/>
</dbReference>
<feature type="domain" description="UvrD-like helicase ATP-binding" evidence="6">
    <location>
        <begin position="20"/>
        <end position="390"/>
    </location>
</feature>
<keyword evidence="2 5" id="KW-0378">Hydrolase</keyword>
<dbReference type="GO" id="GO:0043138">
    <property type="term" value="F:3'-5' DNA helicase activity"/>
    <property type="evidence" value="ECO:0007669"/>
    <property type="project" value="TreeGrafter"/>
</dbReference>
<dbReference type="GO" id="GO:0005829">
    <property type="term" value="C:cytosol"/>
    <property type="evidence" value="ECO:0007669"/>
    <property type="project" value="TreeGrafter"/>
</dbReference>
<evidence type="ECO:0000313" key="7">
    <source>
        <dbReference type="EMBL" id="SUE35045.1"/>
    </source>
</evidence>
<dbReference type="GO" id="GO:0000725">
    <property type="term" value="P:recombinational repair"/>
    <property type="evidence" value="ECO:0007669"/>
    <property type="project" value="TreeGrafter"/>
</dbReference>
<dbReference type="PANTHER" id="PTHR11070">
    <property type="entry name" value="UVRD / RECB / PCRA DNA HELICASE FAMILY MEMBER"/>
    <property type="match status" value="1"/>
</dbReference>
<dbReference type="GO" id="GO:0016787">
    <property type="term" value="F:hydrolase activity"/>
    <property type="evidence" value="ECO:0007669"/>
    <property type="project" value="UniProtKB-UniRule"/>
</dbReference>
<protein>
    <submittedName>
        <fullName evidence="7">DNA-dependent helicase II</fullName>
    </submittedName>
</protein>
<keyword evidence="1 5" id="KW-0547">Nucleotide-binding</keyword>
<keyword evidence="4 5" id="KW-0067">ATP-binding</keyword>
<keyword evidence="8" id="KW-1185">Reference proteome</keyword>
<dbReference type="InterPro" id="IPR000212">
    <property type="entry name" value="DNA_helicase_UvrD/REP"/>
</dbReference>
<evidence type="ECO:0000256" key="4">
    <source>
        <dbReference type="ARBA" id="ARBA00022840"/>
    </source>
</evidence>
<dbReference type="Gene3D" id="3.40.50.300">
    <property type="entry name" value="P-loop containing nucleotide triphosphate hydrolases"/>
    <property type="match status" value="2"/>
</dbReference>
<dbReference type="Pfam" id="PF00580">
    <property type="entry name" value="UvrD-helicase"/>
    <property type="match status" value="1"/>
</dbReference>
<dbReference type="GO" id="GO:0005524">
    <property type="term" value="F:ATP binding"/>
    <property type="evidence" value="ECO:0007669"/>
    <property type="project" value="UniProtKB-UniRule"/>
</dbReference>
<name>A0A379MU12_9BACT</name>
<evidence type="ECO:0000313" key="8">
    <source>
        <dbReference type="Proteomes" id="UP000255233"/>
    </source>
</evidence>
<dbReference type="InterPro" id="IPR027417">
    <property type="entry name" value="P-loop_NTPase"/>
</dbReference>